<dbReference type="Proteomes" id="UP000265618">
    <property type="component" value="Unassembled WGS sequence"/>
</dbReference>
<keyword evidence="2" id="KW-1185">Reference proteome</keyword>
<reference evidence="1 2" key="1">
    <citation type="journal article" date="2018" name="PLoS ONE">
        <title>The draft genome of Kipferlia bialata reveals reductive genome evolution in fornicate parasites.</title>
        <authorList>
            <person name="Tanifuji G."/>
            <person name="Takabayashi S."/>
            <person name="Kume K."/>
            <person name="Takagi M."/>
            <person name="Nakayama T."/>
            <person name="Kamikawa R."/>
            <person name="Inagaki Y."/>
            <person name="Hashimoto T."/>
        </authorList>
    </citation>
    <scope>NUCLEOTIDE SEQUENCE [LARGE SCALE GENOMIC DNA]</scope>
    <source>
        <strain evidence="1">NY0173</strain>
    </source>
</reference>
<gene>
    <name evidence="1" type="ORF">KIPB_005156</name>
</gene>
<dbReference type="EMBL" id="BDIP01001178">
    <property type="protein sequence ID" value="GIQ83784.1"/>
    <property type="molecule type" value="Genomic_DNA"/>
</dbReference>
<dbReference type="InterPro" id="IPR015943">
    <property type="entry name" value="WD40/YVTN_repeat-like_dom_sf"/>
</dbReference>
<name>A0A9K3CUY3_9EUKA</name>
<dbReference type="PANTHER" id="PTHR36220">
    <property type="entry name" value="UNNAMED PRODUCT"/>
    <property type="match status" value="1"/>
</dbReference>
<accession>A0A9K3CUY3</accession>
<dbReference type="SUPFAM" id="SSF69322">
    <property type="entry name" value="Tricorn protease domain 2"/>
    <property type="match status" value="1"/>
</dbReference>
<comment type="caution">
    <text evidence="1">The sequence shown here is derived from an EMBL/GenBank/DDBJ whole genome shotgun (WGS) entry which is preliminary data.</text>
</comment>
<dbReference type="Gene3D" id="2.130.10.10">
    <property type="entry name" value="YVTN repeat-like/Quinoprotein amine dehydrogenase"/>
    <property type="match status" value="1"/>
</dbReference>
<dbReference type="AlphaFoldDB" id="A0A9K3CUY3"/>
<dbReference type="PANTHER" id="PTHR36220:SF1">
    <property type="entry name" value="GAMMA TUBULIN COMPLEX COMPONENT C-TERMINAL DOMAIN-CONTAINING PROTEIN"/>
    <property type="match status" value="1"/>
</dbReference>
<proteinExistence type="predicted"/>
<evidence type="ECO:0000313" key="2">
    <source>
        <dbReference type="Proteomes" id="UP000265618"/>
    </source>
</evidence>
<evidence type="ECO:0000313" key="1">
    <source>
        <dbReference type="EMBL" id="GIQ83784.1"/>
    </source>
</evidence>
<organism evidence="1 2">
    <name type="scientific">Kipferlia bialata</name>
    <dbReference type="NCBI Taxonomy" id="797122"/>
    <lineage>
        <taxon>Eukaryota</taxon>
        <taxon>Metamonada</taxon>
        <taxon>Carpediemonas-like organisms</taxon>
        <taxon>Kipferlia</taxon>
    </lineage>
</organism>
<protein>
    <submittedName>
        <fullName evidence="1">Uncharacterized protein</fullName>
    </submittedName>
</protein>
<sequence length="331" mass="35537">MYHCIDGVWQYGSRLNITDPNAIEIGDVTAIDGDCVAVSNSYDPAYSMGSAVTLYHREGDAWYDVASYPVPSNPDGTEGFDSNVAMGGGVMVIAHPSYNHRKGQVTVYRLGADGYALETTLETDTAGRPSWGFSLAVSGDGSRILVGSYEKSQPDQPVAVYDYDTQTQTWGLTQTLASECKLAYPVNVALSHKGTVAAIGCPMYGEGSLQYSGRVQMYAQDEISSNLTWFQDLTGRPWPNDNVGYSMAFNGDADGRLFATGAPEMSGLFVYERDMDDGMYYMATSESTDPTQADTYLGVSVTITGDTLLSGMPRPAIDAGAVAVFDLGLLN</sequence>